<name>A0A418PZR7_9SPHN</name>
<dbReference type="Proteomes" id="UP000285023">
    <property type="component" value="Unassembled WGS sequence"/>
</dbReference>
<protein>
    <submittedName>
        <fullName evidence="2">Uncharacterized protein</fullName>
    </submittedName>
</protein>
<evidence type="ECO:0000256" key="1">
    <source>
        <dbReference type="SAM" id="MobiDB-lite"/>
    </source>
</evidence>
<feature type="compositionally biased region" description="Basic and acidic residues" evidence="1">
    <location>
        <begin position="29"/>
        <end position="39"/>
    </location>
</feature>
<evidence type="ECO:0000313" key="3">
    <source>
        <dbReference type="Proteomes" id="UP000285023"/>
    </source>
</evidence>
<gene>
    <name evidence="2" type="ORF">D3M59_08525</name>
</gene>
<reference evidence="2 3" key="1">
    <citation type="submission" date="2018-09" db="EMBL/GenBank/DDBJ databases">
        <title>Sphingomonas sp. DAC4.</title>
        <authorList>
            <person name="Seo T."/>
        </authorList>
    </citation>
    <scope>NUCLEOTIDE SEQUENCE [LARGE SCALE GENOMIC DNA]</scope>
    <source>
        <strain evidence="2 3">DAC4</strain>
    </source>
</reference>
<organism evidence="2 3">
    <name type="scientific">Sphingomonas edaphi</name>
    <dbReference type="NCBI Taxonomy" id="2315689"/>
    <lineage>
        <taxon>Bacteria</taxon>
        <taxon>Pseudomonadati</taxon>
        <taxon>Pseudomonadota</taxon>
        <taxon>Alphaproteobacteria</taxon>
        <taxon>Sphingomonadales</taxon>
        <taxon>Sphingomonadaceae</taxon>
        <taxon>Sphingomonas</taxon>
    </lineage>
</organism>
<sequence>MSFRGANGLLRTTAILIEVAAIGLGRSSDAADKKEKPEESPQPSEEAAAIVNAIINQPAAPQ</sequence>
<dbReference type="AlphaFoldDB" id="A0A418PZR7"/>
<feature type="region of interest" description="Disordered" evidence="1">
    <location>
        <begin position="27"/>
        <end position="46"/>
    </location>
</feature>
<dbReference type="EMBL" id="QXTF01000002">
    <property type="protein sequence ID" value="RIX29331.1"/>
    <property type="molecule type" value="Genomic_DNA"/>
</dbReference>
<accession>A0A418PZR7</accession>
<keyword evidence="3" id="KW-1185">Reference proteome</keyword>
<comment type="caution">
    <text evidence="2">The sequence shown here is derived from an EMBL/GenBank/DDBJ whole genome shotgun (WGS) entry which is preliminary data.</text>
</comment>
<proteinExistence type="predicted"/>
<evidence type="ECO:0000313" key="2">
    <source>
        <dbReference type="EMBL" id="RIX29331.1"/>
    </source>
</evidence>